<reference evidence="1 2" key="1">
    <citation type="submission" date="2015-01" db="EMBL/GenBank/DDBJ databases">
        <title>Evolution of Trichinella species and genotypes.</title>
        <authorList>
            <person name="Korhonen P.K."/>
            <person name="Edoardo P."/>
            <person name="Giuseppe L.R."/>
            <person name="Gasser R.B."/>
        </authorList>
    </citation>
    <scope>NUCLEOTIDE SEQUENCE [LARGE SCALE GENOMIC DNA]</scope>
    <source>
        <strain evidence="1">ISS120</strain>
    </source>
</reference>
<name>A0A0V1ALJ8_TRIBR</name>
<dbReference type="AlphaFoldDB" id="A0A0V1ALJ8"/>
<accession>A0A0V1ALJ8</accession>
<sequence length="32" mass="3947">MSIPHLKICMLTRRRIRDMKIMFAEHNEKYAL</sequence>
<evidence type="ECO:0000313" key="2">
    <source>
        <dbReference type="Proteomes" id="UP000054653"/>
    </source>
</evidence>
<keyword evidence="2" id="KW-1185">Reference proteome</keyword>
<dbReference type="Proteomes" id="UP000054653">
    <property type="component" value="Unassembled WGS sequence"/>
</dbReference>
<protein>
    <submittedName>
        <fullName evidence="1">Uncharacterized protein</fullName>
    </submittedName>
</protein>
<comment type="caution">
    <text evidence="1">The sequence shown here is derived from an EMBL/GenBank/DDBJ whole genome shotgun (WGS) entry which is preliminary data.</text>
</comment>
<organism evidence="1 2">
    <name type="scientific">Trichinella britovi</name>
    <name type="common">Parasitic roundworm</name>
    <dbReference type="NCBI Taxonomy" id="45882"/>
    <lineage>
        <taxon>Eukaryota</taxon>
        <taxon>Metazoa</taxon>
        <taxon>Ecdysozoa</taxon>
        <taxon>Nematoda</taxon>
        <taxon>Enoplea</taxon>
        <taxon>Dorylaimia</taxon>
        <taxon>Trichinellida</taxon>
        <taxon>Trichinellidae</taxon>
        <taxon>Trichinella</taxon>
    </lineage>
</organism>
<evidence type="ECO:0000313" key="1">
    <source>
        <dbReference type="EMBL" id="KRY25697.1"/>
    </source>
</evidence>
<dbReference type="EMBL" id="JYDI01002165">
    <property type="protein sequence ID" value="KRY25697.1"/>
    <property type="molecule type" value="Genomic_DNA"/>
</dbReference>
<gene>
    <name evidence="1" type="ORF">T03_14253</name>
</gene>
<proteinExistence type="predicted"/>